<comment type="similarity">
    <text evidence="1 3">Belongs to the short-chain dehydrogenases/reductases (SDR) family.</text>
</comment>
<dbReference type="Gene3D" id="3.40.50.720">
    <property type="entry name" value="NAD(P)-binding Rossmann-like Domain"/>
    <property type="match status" value="1"/>
</dbReference>
<dbReference type="GO" id="GO:0016491">
    <property type="term" value="F:oxidoreductase activity"/>
    <property type="evidence" value="ECO:0007669"/>
    <property type="project" value="UniProtKB-KW"/>
</dbReference>
<dbReference type="AlphaFoldDB" id="A0A286RJM3"/>
<dbReference type="OrthoDB" id="9808814at2"/>
<dbReference type="PANTHER" id="PTHR44196">
    <property type="entry name" value="DEHYDROGENASE/REDUCTASE SDR FAMILY MEMBER 7B"/>
    <property type="match status" value="1"/>
</dbReference>
<dbReference type="InterPro" id="IPR020904">
    <property type="entry name" value="Sc_DH/Rdtase_CS"/>
</dbReference>
<dbReference type="EMBL" id="CP018477">
    <property type="protein sequence ID" value="ASV76165.1"/>
    <property type="molecule type" value="Genomic_DNA"/>
</dbReference>
<evidence type="ECO:0000256" key="3">
    <source>
        <dbReference type="RuleBase" id="RU000363"/>
    </source>
</evidence>
<gene>
    <name evidence="5" type="ORF">THTE_3564</name>
</gene>
<dbReference type="PRINTS" id="PR00081">
    <property type="entry name" value="GDHRDH"/>
</dbReference>
<evidence type="ECO:0000313" key="6">
    <source>
        <dbReference type="Proteomes" id="UP000215086"/>
    </source>
</evidence>
<keyword evidence="6" id="KW-1185">Reference proteome</keyword>
<feature type="domain" description="Ketoreductase" evidence="4">
    <location>
        <begin position="9"/>
        <end position="190"/>
    </location>
</feature>
<evidence type="ECO:0000259" key="4">
    <source>
        <dbReference type="SMART" id="SM00822"/>
    </source>
</evidence>
<dbReference type="PANTHER" id="PTHR44196:SF1">
    <property type="entry name" value="DEHYDROGENASE_REDUCTASE SDR FAMILY MEMBER 7B"/>
    <property type="match status" value="1"/>
</dbReference>
<accession>A0A286RJM3</accession>
<evidence type="ECO:0000313" key="5">
    <source>
        <dbReference type="EMBL" id="ASV76165.1"/>
    </source>
</evidence>
<sequence>MARRDLQNVRAFITGTSSGIGRALVEALVPYQPRIVAVARRAERLAELAEKVRSIGAEVFPFACDLSDPLVRREAVNFAARKLGAIDLLVNNAGTGALGRFEDTPPEILRQVMELNFFAPVEITYYALPLLKKGQRPIVVNVSSILGHRGIPWRAYYCASKFALHGFSESIRAELSRHGIDVLVVSPGRTRTELFDGPLEKGKEPAWPEPAPVSPEYVARRMVRAIIKGKAEIIPHPWGKGMVLLSRLAPRLMDWILKRYA</sequence>
<name>A0A286RJM3_9BACT</name>
<dbReference type="Proteomes" id="UP000215086">
    <property type="component" value="Chromosome"/>
</dbReference>
<dbReference type="PRINTS" id="PR00080">
    <property type="entry name" value="SDRFAMILY"/>
</dbReference>
<dbReference type="KEGG" id="ttf:THTE_3564"/>
<dbReference type="InterPro" id="IPR057326">
    <property type="entry name" value="KR_dom"/>
</dbReference>
<evidence type="ECO:0000256" key="2">
    <source>
        <dbReference type="ARBA" id="ARBA00023002"/>
    </source>
</evidence>
<proteinExistence type="inferred from homology"/>
<dbReference type="InterPro" id="IPR036291">
    <property type="entry name" value="NAD(P)-bd_dom_sf"/>
</dbReference>
<dbReference type="SUPFAM" id="SSF51735">
    <property type="entry name" value="NAD(P)-binding Rossmann-fold domains"/>
    <property type="match status" value="1"/>
</dbReference>
<dbReference type="PROSITE" id="PS00061">
    <property type="entry name" value="ADH_SHORT"/>
    <property type="match status" value="1"/>
</dbReference>
<evidence type="ECO:0000256" key="1">
    <source>
        <dbReference type="ARBA" id="ARBA00006484"/>
    </source>
</evidence>
<keyword evidence="2" id="KW-0560">Oxidoreductase</keyword>
<protein>
    <submittedName>
        <fullName evidence="5">Short-chain dehydrogenase/reductase SDR</fullName>
    </submittedName>
</protein>
<dbReference type="GO" id="GO:0016020">
    <property type="term" value="C:membrane"/>
    <property type="evidence" value="ECO:0007669"/>
    <property type="project" value="TreeGrafter"/>
</dbReference>
<dbReference type="InterPro" id="IPR002347">
    <property type="entry name" value="SDR_fam"/>
</dbReference>
<reference evidence="5 6" key="1">
    <citation type="journal article" name="Front. Microbiol.">
        <title>Sugar Metabolism of the First Thermophilic Planctomycete Thermogutta terrifontis: Comparative Genomic and Transcriptomic Approaches.</title>
        <authorList>
            <person name="Elcheninov A.G."/>
            <person name="Menzel P."/>
            <person name="Gudbergsdottir S.R."/>
            <person name="Slesarev A.I."/>
            <person name="Kadnikov V.V."/>
            <person name="Krogh A."/>
            <person name="Bonch-Osmolovskaya E.A."/>
            <person name="Peng X."/>
            <person name="Kublanov I.V."/>
        </authorList>
    </citation>
    <scope>NUCLEOTIDE SEQUENCE [LARGE SCALE GENOMIC DNA]</scope>
    <source>
        <strain evidence="5 6">R1</strain>
    </source>
</reference>
<dbReference type="RefSeq" id="WP_095416014.1">
    <property type="nucleotide sequence ID" value="NZ_CP018477.1"/>
</dbReference>
<dbReference type="Pfam" id="PF00106">
    <property type="entry name" value="adh_short"/>
    <property type="match status" value="1"/>
</dbReference>
<organism evidence="5 6">
    <name type="scientific">Thermogutta terrifontis</name>
    <dbReference type="NCBI Taxonomy" id="1331910"/>
    <lineage>
        <taxon>Bacteria</taxon>
        <taxon>Pseudomonadati</taxon>
        <taxon>Planctomycetota</taxon>
        <taxon>Planctomycetia</taxon>
        <taxon>Pirellulales</taxon>
        <taxon>Thermoguttaceae</taxon>
        <taxon>Thermogutta</taxon>
    </lineage>
</organism>
<dbReference type="SMART" id="SM00822">
    <property type="entry name" value="PKS_KR"/>
    <property type="match status" value="1"/>
</dbReference>